<feature type="compositionally biased region" description="Basic and acidic residues" evidence="2">
    <location>
        <begin position="697"/>
        <end position="708"/>
    </location>
</feature>
<feature type="region of interest" description="Disordered" evidence="2">
    <location>
        <begin position="603"/>
        <end position="724"/>
    </location>
</feature>
<feature type="compositionally biased region" description="Polar residues" evidence="2">
    <location>
        <begin position="151"/>
        <end position="162"/>
    </location>
</feature>
<feature type="region of interest" description="Disordered" evidence="2">
    <location>
        <begin position="289"/>
        <end position="371"/>
    </location>
</feature>
<dbReference type="GO" id="GO:0030688">
    <property type="term" value="C:preribosome, small subunit precursor"/>
    <property type="evidence" value="ECO:0007669"/>
    <property type="project" value="TreeGrafter"/>
</dbReference>
<dbReference type="GO" id="GO:0005634">
    <property type="term" value="C:nucleus"/>
    <property type="evidence" value="ECO:0007669"/>
    <property type="project" value="TreeGrafter"/>
</dbReference>
<comment type="similarity">
    <text evidence="1">Belongs to the LTV1 family.</text>
</comment>
<feature type="region of interest" description="Disordered" evidence="2">
    <location>
        <begin position="1"/>
        <end position="31"/>
    </location>
</feature>
<feature type="compositionally biased region" description="Basic and acidic residues" evidence="2">
    <location>
        <begin position="1"/>
        <end position="12"/>
    </location>
</feature>
<dbReference type="EMBL" id="JMSN01000127">
    <property type="protein sequence ID" value="KDN37946.1"/>
    <property type="molecule type" value="Genomic_DNA"/>
</dbReference>
<dbReference type="GO" id="GO:0042274">
    <property type="term" value="P:ribosomal small subunit biogenesis"/>
    <property type="evidence" value="ECO:0007669"/>
    <property type="project" value="InterPro"/>
</dbReference>
<dbReference type="FunCoup" id="A0A066V910">
    <property type="interactions" value="265"/>
</dbReference>
<sequence length="724" mass="78693">MPSKSRWRDPKAQHFQLVHRSQRDPLIHDPEAGDRVLKQVERANIARSQAKGKSRADLESELPALAVQASKRGNIGEASNYGIYFDDIEYDYMQHLRPIGAGGSGNLPSNAARGGKDEEQDVDAILLQAPKQKNLTKGETPSFALKEDAPSTASHDASSSKLQLPASVFPSQNELPFSYTSHMPIEPSLQGFQPDMNPHLRQTLEALDDDAFVDEGLEDDFFDSIITDGQGADDDAGAEEWMNLPPEGDERIWGDEAKELAERGKAVDESELTLEQRVALFKLKAKMEPAPTSMPIQTTRAHPAEKDEVDEAGDELASLPSGSGAGKRRTANRPASSVGGASSIFGESKNRSRPGVKARYAASDAGKSAFSMSSSAMFRNKGLSGLDEHFDQIERLYGQRSTDDDGEDMFHEQEWEEDDDDEEAARDLAQSTVAIGEDGEPISREDFDGIMDEFLNDYEVLGGKMRQTLGGANATPAEKLDLVRRALGEAKLRDVAEDEEEEPMPEIRVVGSNREKWDVESILSTRTNLENHPRTIRAEDSISIAPTGSMAARSAYMPASIGGGGASTSGHANGTANLVAADKVPKIKIDPRTGIPKIVGYRTVGKKKGSPSEFGSEANAASSQEQREDQGNSQDEGSDYDSDATEGLCRDTITRPRDETAEEKKSRKGAAKEAKQARRMQKSMTKQAFAKERKKQTKETQARVKDGGAADVGRNGIAAGVLRL</sequence>
<dbReference type="GO" id="GO:0000056">
    <property type="term" value="P:ribosomal small subunit export from nucleus"/>
    <property type="evidence" value="ECO:0007669"/>
    <property type="project" value="TreeGrafter"/>
</dbReference>
<feature type="region of interest" description="Disordered" evidence="2">
    <location>
        <begin position="129"/>
        <end position="166"/>
    </location>
</feature>
<protein>
    <recommendedName>
        <fullName evidence="5">LTV-domain-containing protein</fullName>
    </recommendedName>
</protein>
<evidence type="ECO:0008006" key="5">
    <source>
        <dbReference type="Google" id="ProtNLM"/>
    </source>
</evidence>
<evidence type="ECO:0000256" key="2">
    <source>
        <dbReference type="SAM" id="MobiDB-lite"/>
    </source>
</evidence>
<dbReference type="InParanoid" id="A0A066V910"/>
<keyword evidence="4" id="KW-1185">Reference proteome</keyword>
<dbReference type="Pfam" id="PF04180">
    <property type="entry name" value="LTV"/>
    <property type="match status" value="1"/>
</dbReference>
<evidence type="ECO:0000313" key="3">
    <source>
        <dbReference type="EMBL" id="KDN37946.1"/>
    </source>
</evidence>
<proteinExistence type="inferred from homology"/>
<reference evidence="3 4" key="1">
    <citation type="submission" date="2014-05" db="EMBL/GenBank/DDBJ databases">
        <title>Draft genome sequence of a rare smut relative, Tilletiaria anomala UBC 951.</title>
        <authorList>
            <consortium name="DOE Joint Genome Institute"/>
            <person name="Toome M."/>
            <person name="Kuo A."/>
            <person name="Henrissat B."/>
            <person name="Lipzen A."/>
            <person name="Tritt A."/>
            <person name="Yoshinaga Y."/>
            <person name="Zane M."/>
            <person name="Barry K."/>
            <person name="Grigoriev I.V."/>
            <person name="Spatafora J.W."/>
            <person name="Aimea M.C."/>
        </authorList>
    </citation>
    <scope>NUCLEOTIDE SEQUENCE [LARGE SCALE GENOMIC DNA]</scope>
    <source>
        <strain evidence="3 4">UBC 951</strain>
    </source>
</reference>
<dbReference type="RefSeq" id="XP_013240548.1">
    <property type="nucleotide sequence ID" value="XM_013385094.1"/>
</dbReference>
<gene>
    <name evidence="3" type="ORF">K437DRAFT_240396</name>
</gene>
<feature type="compositionally biased region" description="Basic and acidic residues" evidence="2">
    <location>
        <begin position="648"/>
        <end position="676"/>
    </location>
</feature>
<dbReference type="GeneID" id="25263039"/>
<dbReference type="Proteomes" id="UP000027361">
    <property type="component" value="Unassembled WGS sequence"/>
</dbReference>
<dbReference type="GO" id="GO:0005829">
    <property type="term" value="C:cytosol"/>
    <property type="evidence" value="ECO:0007669"/>
    <property type="project" value="TreeGrafter"/>
</dbReference>
<evidence type="ECO:0000313" key="4">
    <source>
        <dbReference type="Proteomes" id="UP000027361"/>
    </source>
</evidence>
<dbReference type="PANTHER" id="PTHR21531:SF0">
    <property type="entry name" value="PROTEIN LTV1 HOMOLOG"/>
    <property type="match status" value="1"/>
</dbReference>
<dbReference type="HOGENOM" id="CLU_028555_0_0_1"/>
<dbReference type="AlphaFoldDB" id="A0A066V910"/>
<organism evidence="3 4">
    <name type="scientific">Tilletiaria anomala (strain ATCC 24038 / CBS 436.72 / UBC 951)</name>
    <dbReference type="NCBI Taxonomy" id="1037660"/>
    <lineage>
        <taxon>Eukaryota</taxon>
        <taxon>Fungi</taxon>
        <taxon>Dikarya</taxon>
        <taxon>Basidiomycota</taxon>
        <taxon>Ustilaginomycotina</taxon>
        <taxon>Exobasidiomycetes</taxon>
        <taxon>Georgefischeriales</taxon>
        <taxon>Tilletiariaceae</taxon>
        <taxon>Tilletiaria</taxon>
    </lineage>
</organism>
<dbReference type="InterPro" id="IPR007307">
    <property type="entry name" value="Ltv1"/>
</dbReference>
<dbReference type="PANTHER" id="PTHR21531">
    <property type="entry name" value="LOW-TEMPERATURE VIABILITY PROTEIN LTV1-RELATED"/>
    <property type="match status" value="1"/>
</dbReference>
<comment type="caution">
    <text evidence="3">The sequence shown here is derived from an EMBL/GenBank/DDBJ whole genome shotgun (WGS) entry which is preliminary data.</text>
</comment>
<name>A0A066V910_TILAU</name>
<dbReference type="STRING" id="1037660.A0A066V910"/>
<dbReference type="OrthoDB" id="5852896at2759"/>
<feature type="compositionally biased region" description="Basic and acidic residues" evidence="2">
    <location>
        <begin position="21"/>
        <end position="31"/>
    </location>
</feature>
<accession>A0A066V910</accession>
<evidence type="ECO:0000256" key="1">
    <source>
        <dbReference type="ARBA" id="ARBA00009078"/>
    </source>
</evidence>
<dbReference type="OMA" id="PRSHMRE"/>